<dbReference type="InterPro" id="IPR050407">
    <property type="entry name" value="Geranylgeranyl_reductase"/>
</dbReference>
<dbReference type="Gene3D" id="3.50.50.60">
    <property type="entry name" value="FAD/NAD(P)-binding domain"/>
    <property type="match status" value="1"/>
</dbReference>
<evidence type="ECO:0000313" key="3">
    <source>
        <dbReference type="Proteomes" id="UP000000438"/>
    </source>
</evidence>
<evidence type="ECO:0000313" key="1">
    <source>
        <dbReference type="EMBL" id="AAT43778.1"/>
    </source>
</evidence>
<dbReference type="PANTHER" id="PTHR42685:SF21">
    <property type="entry name" value="DEHYDROGENASE (FLAVOPROTEIN)-LIKE PROTEIN"/>
    <property type="match status" value="1"/>
</dbReference>
<keyword evidence="4" id="KW-1185">Reference proteome</keyword>
<organism evidence="1 3">
    <name type="scientific">Picrophilus torridus (strain ATCC 700027 / DSM 9790 / JCM 10055 / NBRC 100828 / KAW 2/3)</name>
    <dbReference type="NCBI Taxonomy" id="1122961"/>
    <lineage>
        <taxon>Archaea</taxon>
        <taxon>Methanobacteriati</taxon>
        <taxon>Thermoplasmatota</taxon>
        <taxon>Thermoplasmata</taxon>
        <taxon>Thermoplasmatales</taxon>
        <taxon>Picrophilaceae</taxon>
        <taxon>Picrophilus</taxon>
    </lineage>
</organism>
<dbReference type="EMBL" id="AE017261">
    <property type="protein sequence ID" value="AAT43778.1"/>
    <property type="molecule type" value="Genomic_DNA"/>
</dbReference>
<reference evidence="2 4" key="3">
    <citation type="submission" date="2017-04" db="EMBL/GenBank/DDBJ databases">
        <authorList>
            <person name="Varghese N."/>
            <person name="Submissions S."/>
        </authorList>
    </citation>
    <scope>NUCLEOTIDE SEQUENCE [LARGE SCALE GENOMIC DNA]</scope>
    <source>
        <strain evidence="2 4">DSM 9789</strain>
    </source>
</reference>
<dbReference type="HOGENOM" id="CLU_074748_0_0_2"/>
<dbReference type="eggNOG" id="arCOG00570">
    <property type="taxonomic scope" value="Archaea"/>
</dbReference>
<dbReference type="GeneID" id="2844453"/>
<sequence>MIKIFGLGVAGSYLLARLHGSGFSVTGFDVKRDNYYIPCGYATNINKIKNFMDKINIDIDEYLLSYSDIIEISGNNFKPIYLNSRGLVTIDKNRLEKDIIEGNKKNQKIYPEIIIDATGVSRYYLGRPKDDELYYTKEYLVKKSFKDGFYFYFLKNGSGYTWSFPLNGKYHIGIGSKNINDVRNFSIKSYEKVVSRMIRLKPAFPVSINNIIGTGEAIGSVSPITGEGIVPSLETAEILFKNISKYNDLDEIKRHYDIDIKRYMSRFYKLNKLVNNVQNDKILNIENILALRAASKSLNDFGIDFRLSMVIRHFI</sequence>
<dbReference type="PaxDb" id="263820-PTO1193"/>
<name>Q6KZS4_PICTO</name>
<accession>A0A8G2L881</accession>
<gene>
    <name evidence="1" type="ordered locus">PTO1193</name>
    <name evidence="2" type="ORF">SAMN02745355_1076</name>
</gene>
<reference evidence="1 3" key="1">
    <citation type="journal article" date="2004" name="Proc. Natl. Acad. Sci. U.S.A.">
        <title>Genome sequence of Picrophilus torridus and its implications for life around pH 0.</title>
        <authorList>
            <person name="Futterer O."/>
            <person name="Angelov A."/>
            <person name="Liesegang H."/>
            <person name="Gottschalk G."/>
            <person name="Schleper C."/>
            <person name="Schepers B."/>
            <person name="Dock C."/>
            <person name="Antranikian G."/>
            <person name="Liebl W."/>
        </authorList>
    </citation>
    <scope>NUCLEOTIDE SEQUENCE [LARGE SCALE GENOMIC DNA]</scope>
    <source>
        <strain evidence="3">ATCC 700027 / DSM 9790 / JCM 10055 / NBRC 100828</strain>
        <strain evidence="1">DSM 9790</strain>
    </source>
</reference>
<dbReference type="InParanoid" id="Q6KZS4"/>
<dbReference type="SUPFAM" id="SSF51905">
    <property type="entry name" value="FAD/NAD(P)-binding domain"/>
    <property type="match status" value="1"/>
</dbReference>
<protein>
    <submittedName>
        <fullName evidence="1 2">Dehydrogenase</fullName>
    </submittedName>
</protein>
<dbReference type="InterPro" id="IPR036188">
    <property type="entry name" value="FAD/NAD-bd_sf"/>
</dbReference>
<dbReference type="EMBL" id="FWYE01000002">
    <property type="protein sequence ID" value="SMD31155.1"/>
    <property type="molecule type" value="Genomic_DNA"/>
</dbReference>
<dbReference type="Proteomes" id="UP000192315">
    <property type="component" value="Unassembled WGS sequence"/>
</dbReference>
<dbReference type="PANTHER" id="PTHR42685">
    <property type="entry name" value="GERANYLGERANYL DIPHOSPHATE REDUCTASE"/>
    <property type="match status" value="1"/>
</dbReference>
<proteinExistence type="predicted"/>
<dbReference type="AlphaFoldDB" id="Q6KZS4"/>
<reference evidence="1" key="2">
    <citation type="submission" date="2004-02" db="EMBL/GenBank/DDBJ databases">
        <authorList>
            <person name="Fuetterer O."/>
            <person name="Angelov A."/>
            <person name="Liesegang H."/>
            <person name="Gottschalk G."/>
            <person name="Schleper C."/>
            <person name="Schepers B."/>
            <person name="Dock C."/>
            <person name="Antranikian G."/>
            <person name="Liebl W."/>
        </authorList>
    </citation>
    <scope>NUCLEOTIDE SEQUENCE</scope>
    <source>
        <strain evidence="1">DSM 9790</strain>
    </source>
</reference>
<accession>Q6KZS4</accession>
<dbReference type="Proteomes" id="UP000000438">
    <property type="component" value="Chromosome"/>
</dbReference>
<dbReference type="STRING" id="263820.PTO1193"/>
<evidence type="ECO:0000313" key="2">
    <source>
        <dbReference type="EMBL" id="SMD31155.1"/>
    </source>
</evidence>
<dbReference type="RefSeq" id="WP_011177994.1">
    <property type="nucleotide sequence ID" value="NC_005877.1"/>
</dbReference>
<dbReference type="OrthoDB" id="6062at2157"/>
<evidence type="ECO:0000313" key="4">
    <source>
        <dbReference type="Proteomes" id="UP000192315"/>
    </source>
</evidence>
<dbReference type="KEGG" id="pto:PTO1193"/>